<proteinExistence type="predicted"/>
<feature type="non-terminal residue" evidence="1">
    <location>
        <position position="95"/>
    </location>
</feature>
<gene>
    <name evidence="1" type="ORF">rCG_63682</name>
</gene>
<accession>A6HSN7</accession>
<dbReference type="EMBL" id="CH473950">
    <property type="protein sequence ID" value="EDM15835.1"/>
    <property type="molecule type" value="Genomic_DNA"/>
</dbReference>
<evidence type="ECO:0000313" key="1">
    <source>
        <dbReference type="EMBL" id="EDM15835.1"/>
    </source>
</evidence>
<reference evidence="1 2" key="1">
    <citation type="submission" date="2005-09" db="EMBL/GenBank/DDBJ databases">
        <authorList>
            <person name="Mural R.J."/>
            <person name="Li P.W."/>
            <person name="Adams M.D."/>
            <person name="Amanatides P.G."/>
            <person name="Baden-Tillson H."/>
            <person name="Barnstead M."/>
            <person name="Chin S.H."/>
            <person name="Dew I."/>
            <person name="Evans C.A."/>
            <person name="Ferriera S."/>
            <person name="Flanigan M."/>
            <person name="Fosler C."/>
            <person name="Glodek A."/>
            <person name="Gu Z."/>
            <person name="Holt R.A."/>
            <person name="Jennings D."/>
            <person name="Kraft C.L."/>
            <person name="Lu F."/>
            <person name="Nguyen T."/>
            <person name="Nusskern D.R."/>
            <person name="Pfannkoch C.M."/>
            <person name="Sitter C."/>
            <person name="Sutton G.G."/>
            <person name="Venter J.C."/>
            <person name="Wang Z."/>
            <person name="Woodage T."/>
            <person name="Zheng X.H."/>
            <person name="Zhong F."/>
        </authorList>
    </citation>
    <scope>NUCLEOTIDE SEQUENCE [LARGE SCALE GENOMIC DNA]</scope>
    <source>
        <strain>BN</strain>
        <strain evidence="2">Sprague-Dawley</strain>
    </source>
</reference>
<evidence type="ECO:0000313" key="2">
    <source>
        <dbReference type="Proteomes" id="UP000234681"/>
    </source>
</evidence>
<name>A6HSN7_RAT</name>
<dbReference type="AlphaFoldDB" id="A6HSN7"/>
<organism evidence="1 2">
    <name type="scientific">Rattus norvegicus</name>
    <name type="common">Rat</name>
    <dbReference type="NCBI Taxonomy" id="10116"/>
    <lineage>
        <taxon>Eukaryota</taxon>
        <taxon>Metazoa</taxon>
        <taxon>Chordata</taxon>
        <taxon>Craniata</taxon>
        <taxon>Vertebrata</taxon>
        <taxon>Euteleostomi</taxon>
        <taxon>Mammalia</taxon>
        <taxon>Eutheria</taxon>
        <taxon>Euarchontoglires</taxon>
        <taxon>Glires</taxon>
        <taxon>Rodentia</taxon>
        <taxon>Myomorpha</taxon>
        <taxon>Muroidea</taxon>
        <taxon>Muridae</taxon>
        <taxon>Murinae</taxon>
        <taxon>Rattus</taxon>
    </lineage>
</organism>
<dbReference type="Proteomes" id="UP000234681">
    <property type="component" value="Chromosome 7"/>
</dbReference>
<sequence length="95" mass="10353">MVVLPGGPIQKLNFFSSQAFVLAQSQGDSVAWPGGRLRTQVRTCVSSRLPHTMLWTLLSNDSRSTLSHLSPPPCLHTPLFSVFPISPSRVIIIVA</sequence>
<protein>
    <submittedName>
        <fullName evidence="1">RCG63682</fullName>
    </submittedName>
</protein>